<evidence type="ECO:0000259" key="4">
    <source>
        <dbReference type="Pfam" id="PF22725"/>
    </source>
</evidence>
<reference evidence="5" key="1">
    <citation type="submission" date="2009-10" db="EMBL/GenBank/DDBJ databases">
        <title>Diversity of trophic interactions inside an arsenic-rich microbial ecosystem.</title>
        <authorList>
            <person name="Bertin P.N."/>
            <person name="Heinrich-Salmeron A."/>
            <person name="Pelletier E."/>
            <person name="Goulhen-Chollet F."/>
            <person name="Arsene-Ploetze F."/>
            <person name="Gallien S."/>
            <person name="Calteau A."/>
            <person name="Vallenet D."/>
            <person name="Casiot C."/>
            <person name="Chane-Woon-Ming B."/>
            <person name="Giloteaux L."/>
            <person name="Barakat M."/>
            <person name="Bonnefoy V."/>
            <person name="Bruneel O."/>
            <person name="Chandler M."/>
            <person name="Cleiss J."/>
            <person name="Duran R."/>
            <person name="Elbaz-Poulichet F."/>
            <person name="Fonknechten N."/>
            <person name="Lauga B."/>
            <person name="Mornico D."/>
            <person name="Ortet P."/>
            <person name="Schaeffer C."/>
            <person name="Siguier P."/>
            <person name="Alexander Thil Smith A."/>
            <person name="Van Dorsselaer A."/>
            <person name="Weissenbach J."/>
            <person name="Medigue C."/>
            <person name="Le Paslier D."/>
        </authorList>
    </citation>
    <scope>NUCLEOTIDE SEQUENCE</scope>
</reference>
<dbReference type="InterPro" id="IPR051317">
    <property type="entry name" value="Gfo/Idh/MocA_oxidoreduct"/>
</dbReference>
<dbReference type="InterPro" id="IPR036291">
    <property type="entry name" value="NAD(P)-bd_dom_sf"/>
</dbReference>
<dbReference type="Pfam" id="PF01408">
    <property type="entry name" value="GFO_IDH_MocA"/>
    <property type="match status" value="1"/>
</dbReference>
<sequence>MRAIRVGVVGFGLAGKVFHAPMIHAVDGLELAGVVERNGRNAEAAYPGITTFPSLDAMLDDASIELIVVATPNDFHVAQARQALAAGRHVVVDKPVGNTSFEIADLMVLARKQKRLLIPFHNRRFDGDFMTLRKLLAEQKLGRVVSFESTFDRWRPAPKHGTWRDASGPGTGTLFDLGTHLVDQAVQLFGLPEAIGAEVLRERDGSLAVDAFTLRLHLPGGLIATISANCLAAQPRPHYLVRGTRGGYIKWGLDPQEDRLRQNGSRVTADLGVEPPSAWGSLTVDVENALVTHAVETVPGDYRLYYAAVRDALLGKTLPPVLDIDSWRVASILEMAEESQREGRVVPCDWAIHPTDAPNGQ</sequence>
<dbReference type="InterPro" id="IPR055170">
    <property type="entry name" value="GFO_IDH_MocA-like_dom"/>
</dbReference>
<dbReference type="GO" id="GO:0000166">
    <property type="term" value="F:nucleotide binding"/>
    <property type="evidence" value="ECO:0007669"/>
    <property type="project" value="InterPro"/>
</dbReference>
<dbReference type="Gene3D" id="3.40.50.720">
    <property type="entry name" value="NAD(P)-binding Rossmann-like Domain"/>
    <property type="match status" value="1"/>
</dbReference>
<feature type="domain" description="GFO/IDH/MocA-like oxidoreductase" evidence="4">
    <location>
        <begin position="129"/>
        <end position="248"/>
    </location>
</feature>
<organism evidence="5">
    <name type="scientific">mine drainage metagenome</name>
    <dbReference type="NCBI Taxonomy" id="410659"/>
    <lineage>
        <taxon>unclassified sequences</taxon>
        <taxon>metagenomes</taxon>
        <taxon>ecological metagenomes</taxon>
    </lineage>
</organism>
<proteinExistence type="inferred from homology"/>
<name>E6QJV5_9ZZZZ</name>
<dbReference type="GO" id="GO:0016491">
    <property type="term" value="F:oxidoreductase activity"/>
    <property type="evidence" value="ECO:0007669"/>
    <property type="project" value="UniProtKB-KW"/>
</dbReference>
<evidence type="ECO:0000256" key="2">
    <source>
        <dbReference type="ARBA" id="ARBA00023002"/>
    </source>
</evidence>
<dbReference type="EMBL" id="CABQ01000101">
    <property type="protein sequence ID" value="CBI07522.1"/>
    <property type="molecule type" value="Genomic_DNA"/>
</dbReference>
<dbReference type="SUPFAM" id="SSF55347">
    <property type="entry name" value="Glyceraldehyde-3-phosphate dehydrogenase-like, C-terminal domain"/>
    <property type="match status" value="1"/>
</dbReference>
<comment type="similarity">
    <text evidence="1">Belongs to the Gfo/Idh/MocA family.</text>
</comment>
<gene>
    <name evidence="5" type="primary">ydgJ</name>
    <name evidence="5" type="ORF">CARN6_0868</name>
</gene>
<protein>
    <submittedName>
        <fullName evidence="5">Putative oxidoreductase</fullName>
    </submittedName>
</protein>
<dbReference type="SUPFAM" id="SSF51735">
    <property type="entry name" value="NAD(P)-binding Rossmann-fold domains"/>
    <property type="match status" value="1"/>
</dbReference>
<feature type="domain" description="Gfo/Idh/MocA-like oxidoreductase N-terminal" evidence="3">
    <location>
        <begin position="4"/>
        <end position="118"/>
    </location>
</feature>
<evidence type="ECO:0000256" key="1">
    <source>
        <dbReference type="ARBA" id="ARBA00010928"/>
    </source>
</evidence>
<evidence type="ECO:0000259" key="3">
    <source>
        <dbReference type="Pfam" id="PF01408"/>
    </source>
</evidence>
<comment type="caution">
    <text evidence="5">The sequence shown here is derived from an EMBL/GenBank/DDBJ whole genome shotgun (WGS) entry which is preliminary data.</text>
</comment>
<dbReference type="PANTHER" id="PTHR43708:SF5">
    <property type="entry name" value="CONSERVED EXPRESSED OXIDOREDUCTASE (EUROFUNG)-RELATED"/>
    <property type="match status" value="1"/>
</dbReference>
<dbReference type="Gene3D" id="3.30.360.10">
    <property type="entry name" value="Dihydrodipicolinate Reductase, domain 2"/>
    <property type="match status" value="1"/>
</dbReference>
<dbReference type="Pfam" id="PF22725">
    <property type="entry name" value="GFO_IDH_MocA_C3"/>
    <property type="match status" value="1"/>
</dbReference>
<dbReference type="PANTHER" id="PTHR43708">
    <property type="entry name" value="CONSERVED EXPRESSED OXIDOREDUCTASE (EUROFUNG)"/>
    <property type="match status" value="1"/>
</dbReference>
<dbReference type="InterPro" id="IPR000683">
    <property type="entry name" value="Gfo/Idh/MocA-like_OxRdtase_N"/>
</dbReference>
<accession>E6QJV5</accession>
<evidence type="ECO:0000313" key="5">
    <source>
        <dbReference type="EMBL" id="CBI07522.1"/>
    </source>
</evidence>
<keyword evidence="2" id="KW-0560">Oxidoreductase</keyword>
<dbReference type="AlphaFoldDB" id="E6QJV5"/>